<keyword evidence="3" id="KW-1185">Reference proteome</keyword>
<protein>
    <submittedName>
        <fullName evidence="2">Uncharacterized protein</fullName>
    </submittedName>
</protein>
<evidence type="ECO:0000313" key="3">
    <source>
        <dbReference type="Proteomes" id="UP000257109"/>
    </source>
</evidence>
<dbReference type="Proteomes" id="UP000257109">
    <property type="component" value="Unassembled WGS sequence"/>
</dbReference>
<evidence type="ECO:0000313" key="2">
    <source>
        <dbReference type="EMBL" id="RDX64572.1"/>
    </source>
</evidence>
<feature type="transmembrane region" description="Helical" evidence="1">
    <location>
        <begin position="12"/>
        <end position="36"/>
    </location>
</feature>
<feature type="non-terminal residue" evidence="2">
    <location>
        <position position="1"/>
    </location>
</feature>
<sequence>MKRTRVSAIIRLTDFLGAGITVALTLCLHTLPTLFLCCCVCAHNTMFPGSTFYQIQTDLSAPKTLPTYCCHEDTWSHILLETNVNESEF</sequence>
<dbReference type="AlphaFoldDB" id="A0A371EEW2"/>
<keyword evidence="1" id="KW-1133">Transmembrane helix</keyword>
<gene>
    <name evidence="2" type="ORF">CR513_56858</name>
</gene>
<reference evidence="2" key="1">
    <citation type="submission" date="2018-05" db="EMBL/GenBank/DDBJ databases">
        <title>Draft genome of Mucuna pruriens seed.</title>
        <authorList>
            <person name="Nnadi N.E."/>
            <person name="Vos R."/>
            <person name="Hasami M.H."/>
            <person name="Devisetty U.K."/>
            <person name="Aguiy J.C."/>
        </authorList>
    </citation>
    <scope>NUCLEOTIDE SEQUENCE [LARGE SCALE GENOMIC DNA]</scope>
    <source>
        <strain evidence="2">JCA_2017</strain>
    </source>
</reference>
<comment type="caution">
    <text evidence="2">The sequence shown here is derived from an EMBL/GenBank/DDBJ whole genome shotgun (WGS) entry which is preliminary data.</text>
</comment>
<organism evidence="2 3">
    <name type="scientific">Mucuna pruriens</name>
    <name type="common">Velvet bean</name>
    <name type="synonym">Dolichos pruriens</name>
    <dbReference type="NCBI Taxonomy" id="157652"/>
    <lineage>
        <taxon>Eukaryota</taxon>
        <taxon>Viridiplantae</taxon>
        <taxon>Streptophyta</taxon>
        <taxon>Embryophyta</taxon>
        <taxon>Tracheophyta</taxon>
        <taxon>Spermatophyta</taxon>
        <taxon>Magnoliopsida</taxon>
        <taxon>eudicotyledons</taxon>
        <taxon>Gunneridae</taxon>
        <taxon>Pentapetalae</taxon>
        <taxon>rosids</taxon>
        <taxon>fabids</taxon>
        <taxon>Fabales</taxon>
        <taxon>Fabaceae</taxon>
        <taxon>Papilionoideae</taxon>
        <taxon>50 kb inversion clade</taxon>
        <taxon>NPAAA clade</taxon>
        <taxon>indigoferoid/millettioid clade</taxon>
        <taxon>Phaseoleae</taxon>
        <taxon>Mucuna</taxon>
    </lineage>
</organism>
<name>A0A371EEW2_MUCPR</name>
<accession>A0A371EEW2</accession>
<dbReference type="EMBL" id="QJKJ01014320">
    <property type="protein sequence ID" value="RDX64572.1"/>
    <property type="molecule type" value="Genomic_DNA"/>
</dbReference>
<evidence type="ECO:0000256" key="1">
    <source>
        <dbReference type="SAM" id="Phobius"/>
    </source>
</evidence>
<proteinExistence type="predicted"/>
<keyword evidence="1" id="KW-0812">Transmembrane</keyword>
<keyword evidence="1" id="KW-0472">Membrane</keyword>